<comment type="caution">
    <text evidence="1">The sequence shown here is derived from an EMBL/GenBank/DDBJ whole genome shotgun (WGS) entry which is preliminary data.</text>
</comment>
<dbReference type="AlphaFoldDB" id="A0A5M9JJ65"/>
<keyword evidence="2" id="KW-1185">Reference proteome</keyword>
<name>A0A5M9JJ65_MONFR</name>
<protein>
    <submittedName>
        <fullName evidence="1">Uncharacterized protein</fullName>
    </submittedName>
</protein>
<dbReference type="EMBL" id="VICG01000009">
    <property type="protein sequence ID" value="KAA8568690.1"/>
    <property type="molecule type" value="Genomic_DNA"/>
</dbReference>
<organism evidence="1 2">
    <name type="scientific">Monilinia fructicola</name>
    <name type="common">Brown rot fungus</name>
    <name type="synonym">Ciboria fructicola</name>
    <dbReference type="NCBI Taxonomy" id="38448"/>
    <lineage>
        <taxon>Eukaryota</taxon>
        <taxon>Fungi</taxon>
        <taxon>Dikarya</taxon>
        <taxon>Ascomycota</taxon>
        <taxon>Pezizomycotina</taxon>
        <taxon>Leotiomycetes</taxon>
        <taxon>Helotiales</taxon>
        <taxon>Sclerotiniaceae</taxon>
        <taxon>Monilinia</taxon>
    </lineage>
</organism>
<proteinExistence type="predicted"/>
<accession>A0A5M9JJ65</accession>
<dbReference type="Proteomes" id="UP000322873">
    <property type="component" value="Unassembled WGS sequence"/>
</dbReference>
<gene>
    <name evidence="1" type="ORF">EYC84_007691</name>
</gene>
<evidence type="ECO:0000313" key="1">
    <source>
        <dbReference type="EMBL" id="KAA8568690.1"/>
    </source>
</evidence>
<sequence>MDSTCDLRFLDFPPSSIVRAYVFLFSLPYIIDFVPVDWCTFFYGATCAVLCRGRLTTGGRLNIRLRVQQEHLSGSDIFLCIDAPFSNFSSTQHATSQWIRPGMISHPDFSNLESPPCTALSTFHFPQQSLPFPNSIPSIPTRHNSEWRLRIILAAWW</sequence>
<evidence type="ECO:0000313" key="2">
    <source>
        <dbReference type="Proteomes" id="UP000322873"/>
    </source>
</evidence>
<reference evidence="1 2" key="1">
    <citation type="submission" date="2019-06" db="EMBL/GenBank/DDBJ databases">
        <title>Genome Sequence of the Brown Rot Fungal Pathogen Monilinia fructicola.</title>
        <authorList>
            <person name="De Miccolis Angelini R.M."/>
            <person name="Landi L."/>
            <person name="Abate D."/>
            <person name="Pollastro S."/>
            <person name="Romanazzi G."/>
            <person name="Faretra F."/>
        </authorList>
    </citation>
    <scope>NUCLEOTIDE SEQUENCE [LARGE SCALE GENOMIC DNA]</scope>
    <source>
        <strain evidence="1 2">Mfrc123</strain>
    </source>
</reference>